<dbReference type="AlphaFoldDB" id="A0AAU6WF00"/>
<dbReference type="Proteomes" id="UP001486888">
    <property type="component" value="Chromosome"/>
</dbReference>
<keyword evidence="3" id="KW-1185">Reference proteome</keyword>
<organism evidence="2 3">
    <name type="scientific">Glutamicibacter ectropisis</name>
    <dbReference type="NCBI Taxonomy" id="3046593"/>
    <lineage>
        <taxon>Bacteria</taxon>
        <taxon>Bacillati</taxon>
        <taxon>Actinomycetota</taxon>
        <taxon>Actinomycetes</taxon>
        <taxon>Micrococcales</taxon>
        <taxon>Micrococcaceae</taxon>
        <taxon>Glutamicibacter</taxon>
    </lineage>
</organism>
<dbReference type="InterPro" id="IPR005531">
    <property type="entry name" value="Asp23"/>
</dbReference>
<protein>
    <submittedName>
        <fullName evidence="2">Asp23/Gls24 family envelope stress response protein</fullName>
    </submittedName>
</protein>
<gene>
    <name evidence="2" type="ORF">QMQ05_16065</name>
</gene>
<name>A0AAU6WF00_9MICC</name>
<dbReference type="RefSeq" id="WP_345471678.1">
    <property type="nucleotide sequence ID" value="NZ_CP125942.1"/>
</dbReference>
<evidence type="ECO:0000313" key="3">
    <source>
        <dbReference type="Proteomes" id="UP001486888"/>
    </source>
</evidence>
<sequence>MATNSATVGVTTVNNQIYSKIAAKAASKIPGVGASSGGLLQLGKPRDITGKPTATAEVLGGAVAVELKVGIRYPLSLQQTCEAIRQQVTDELVQFLGASSVQVDIDVAWLHAASTNAEKRRLR</sequence>
<evidence type="ECO:0000313" key="2">
    <source>
        <dbReference type="EMBL" id="XAO45826.1"/>
    </source>
</evidence>
<reference evidence="2 3" key="1">
    <citation type="submission" date="2023-05" db="EMBL/GenBank/DDBJ databases">
        <title>Glutamicibacter sp. B1, complete genome.</title>
        <authorList>
            <person name="Long Y.H."/>
            <person name="Fang T."/>
            <person name="Li X.Y."/>
        </authorList>
    </citation>
    <scope>NUCLEOTIDE SEQUENCE [LARGE SCALE GENOMIC DNA]</scope>
    <source>
        <strain evidence="2 3">B1</strain>
    </source>
</reference>
<comment type="similarity">
    <text evidence="1">Belongs to the asp23 family.</text>
</comment>
<evidence type="ECO:0000256" key="1">
    <source>
        <dbReference type="ARBA" id="ARBA00005721"/>
    </source>
</evidence>
<dbReference type="EMBL" id="CP125942">
    <property type="protein sequence ID" value="XAO45826.1"/>
    <property type="molecule type" value="Genomic_DNA"/>
</dbReference>
<dbReference type="KEGG" id="gey:QMQ05_16065"/>
<dbReference type="Pfam" id="PF03780">
    <property type="entry name" value="Asp23"/>
    <property type="match status" value="1"/>
</dbReference>
<proteinExistence type="inferred from homology"/>
<accession>A0AAU6WF00</accession>